<feature type="compositionally biased region" description="Pro residues" evidence="7">
    <location>
        <begin position="244"/>
        <end position="257"/>
    </location>
</feature>
<keyword evidence="10" id="KW-1185">Reference proteome</keyword>
<feature type="region of interest" description="Disordered" evidence="7">
    <location>
        <begin position="1"/>
        <end position="469"/>
    </location>
</feature>
<dbReference type="OrthoDB" id="436852at2759"/>
<reference evidence="9 10" key="1">
    <citation type="journal article" date="2016" name="Mol. Biol. Evol.">
        <title>Comparative Genomics of Early-Diverging Mushroom-Forming Fungi Provides Insights into the Origins of Lignocellulose Decay Capabilities.</title>
        <authorList>
            <person name="Nagy L.G."/>
            <person name="Riley R."/>
            <person name="Tritt A."/>
            <person name="Adam C."/>
            <person name="Daum C."/>
            <person name="Floudas D."/>
            <person name="Sun H."/>
            <person name="Yadav J.S."/>
            <person name="Pangilinan J."/>
            <person name="Larsson K.H."/>
            <person name="Matsuura K."/>
            <person name="Barry K."/>
            <person name="Labutti K."/>
            <person name="Kuo R."/>
            <person name="Ohm R.A."/>
            <person name="Bhattacharya S.S."/>
            <person name="Shirouzu T."/>
            <person name="Yoshinaga Y."/>
            <person name="Martin F.M."/>
            <person name="Grigoriev I.V."/>
            <person name="Hibbett D.S."/>
        </authorList>
    </citation>
    <scope>NUCLEOTIDE SEQUENCE [LARGE SCALE GENOMIC DNA]</scope>
    <source>
        <strain evidence="9 10">HHB12029</strain>
    </source>
</reference>
<keyword evidence="2" id="KW-0479">Metal-binding</keyword>
<dbReference type="PANTHER" id="PTHR46174">
    <property type="entry name" value="CXXC-TYPE ZINC FINGER PROTEIN 1"/>
    <property type="match status" value="1"/>
</dbReference>
<evidence type="ECO:0000259" key="8">
    <source>
        <dbReference type="PROSITE" id="PS50016"/>
    </source>
</evidence>
<dbReference type="PANTHER" id="PTHR46174:SF1">
    <property type="entry name" value="CXXC-TYPE ZINC FINGER PROTEIN 1"/>
    <property type="match status" value="1"/>
</dbReference>
<feature type="domain" description="PHD-type" evidence="8">
    <location>
        <begin position="654"/>
        <end position="705"/>
    </location>
</feature>
<feature type="compositionally biased region" description="Acidic residues" evidence="7">
    <location>
        <begin position="563"/>
        <end position="572"/>
    </location>
</feature>
<keyword evidence="3 6" id="KW-0863">Zinc-finger</keyword>
<dbReference type="STRING" id="1314781.A0A165PGD6"/>
<dbReference type="AlphaFoldDB" id="A0A165PGD6"/>
<feature type="region of interest" description="Disordered" evidence="7">
    <location>
        <begin position="504"/>
        <end position="652"/>
    </location>
</feature>
<keyword evidence="5" id="KW-0539">Nucleus</keyword>
<accession>A0A165PGD6</accession>
<evidence type="ECO:0000256" key="3">
    <source>
        <dbReference type="ARBA" id="ARBA00022771"/>
    </source>
</evidence>
<feature type="compositionally biased region" description="Basic and acidic residues" evidence="7">
    <location>
        <begin position="615"/>
        <end position="629"/>
    </location>
</feature>
<feature type="compositionally biased region" description="Polar residues" evidence="7">
    <location>
        <begin position="301"/>
        <end position="317"/>
    </location>
</feature>
<dbReference type="PROSITE" id="PS50016">
    <property type="entry name" value="ZF_PHD_2"/>
    <property type="match status" value="1"/>
</dbReference>
<feature type="compositionally biased region" description="Basic and acidic residues" evidence="7">
    <location>
        <begin position="334"/>
        <end position="379"/>
    </location>
</feature>
<feature type="compositionally biased region" description="Polar residues" evidence="7">
    <location>
        <begin position="49"/>
        <end position="59"/>
    </location>
</feature>
<comment type="subcellular location">
    <subcellularLocation>
        <location evidence="1">Nucleus</location>
    </subcellularLocation>
</comment>
<feature type="compositionally biased region" description="Low complexity" evidence="7">
    <location>
        <begin position="575"/>
        <end position="597"/>
    </location>
</feature>
<feature type="compositionally biased region" description="Polar residues" evidence="7">
    <location>
        <begin position="418"/>
        <end position="428"/>
    </location>
</feature>
<proteinExistence type="predicted"/>
<dbReference type="InParanoid" id="A0A165PGD6"/>
<sequence>MLKPSSALSEPKSLKSEPVLAAAPTTPRAVDAQQPQSGSKLDNLAAKLSATTSSKQIQHASLLPPFPAGERSHLPTPHSVEPQSRRMPGGSPESPSIPVSSRSHTSQHDSQRRSFLPSPASIHPSQSGRSVVPSRANQFTPSPSPATLSSPSIRPRAIDAVTDAYDVSTPTSSPARNHLRDANLHTPSSPERQDSLPRTPAHPHAQWEVAHVASSPMDLPSTREARIERSFARDDIHSFIPSGPKAPPIVAPPPPPRSHFDDDDMLPPPNPAKGSRSPRPRTASSTSSPSTQSRPLADVSPRQSAAGTSRSMDTTASRDLPQTPRMRRIAPASEVDRLRDTERAQIEDGDQMRPDYLKRAKRPREAADTAAAEREEREQALPGLGVHVSPSNGRRLKLYQPPTPDARAPPRAPLDGPSTPSRTFNAMSSRARAWLEAPSPLSRPRTRPGLSERTAAKDAKKRKRLAAFEQEPPSACALDIYEVQGRGRILVGSDAAKSLLIVSNPDTTVPANPSTPPPPPDWPDEQYPWVSVRASGEVRSKEEEADAVRNERMKWIERFLDRESDDDEDTDESSSRASRSLQSSPLRGKGSPKSPGKQKTHASETASDARAALFSRREVRKLTEVQHSDPEEDGPSGSGSDKAADEDQDDDDGIVRCICGGDEDDRPMVACDRCAIWFHQVCMGIKNSSDLDGQDKWYCFECRKSRTPTPPPPPQQPVFSVSSPDTHVRPSLDKPLFQTTPLQSSPAFFGAFGSPIASRARERERDRDDRRPSSSWFDTPQPPTTPFRRGDRESRLFRTPGGGLDPFDDGFPPMSMGLPFDTPSRGLGFTNVPFATPTQPTRRTSGGFASTSTRTPGLSLPLTPRPGGRISAADDPVMSSSPLERFARVVGEETPLASRKLPPRAGSPTPMGPRPSSPFISSSQDPF</sequence>
<dbReference type="InterPro" id="IPR019787">
    <property type="entry name" value="Znf_PHD-finger"/>
</dbReference>
<feature type="compositionally biased region" description="Polar residues" evidence="7">
    <location>
        <begin position="836"/>
        <end position="856"/>
    </location>
</feature>
<dbReference type="InterPro" id="IPR011011">
    <property type="entry name" value="Znf_FYVE_PHD"/>
</dbReference>
<keyword evidence="4" id="KW-0862">Zinc</keyword>
<feature type="compositionally biased region" description="Basic and acidic residues" evidence="7">
    <location>
        <begin position="759"/>
        <end position="772"/>
    </location>
</feature>
<evidence type="ECO:0000256" key="1">
    <source>
        <dbReference type="ARBA" id="ARBA00004123"/>
    </source>
</evidence>
<evidence type="ECO:0000313" key="10">
    <source>
        <dbReference type="Proteomes" id="UP000077266"/>
    </source>
</evidence>
<feature type="compositionally biased region" description="Basic and acidic residues" evidence="7">
    <location>
        <begin position="536"/>
        <end position="562"/>
    </location>
</feature>
<dbReference type="SMART" id="SM00249">
    <property type="entry name" value="PHD"/>
    <property type="match status" value="1"/>
</dbReference>
<feature type="compositionally biased region" description="Polar residues" evidence="7">
    <location>
        <begin position="93"/>
        <end position="104"/>
    </location>
</feature>
<feature type="region of interest" description="Disordered" evidence="7">
    <location>
        <begin position="748"/>
        <end position="927"/>
    </location>
</feature>
<evidence type="ECO:0000256" key="4">
    <source>
        <dbReference type="ARBA" id="ARBA00022833"/>
    </source>
</evidence>
<dbReference type="PROSITE" id="PS01359">
    <property type="entry name" value="ZF_PHD_1"/>
    <property type="match status" value="1"/>
</dbReference>
<evidence type="ECO:0000256" key="2">
    <source>
        <dbReference type="ARBA" id="ARBA00022723"/>
    </source>
</evidence>
<dbReference type="Proteomes" id="UP000077266">
    <property type="component" value="Unassembled WGS sequence"/>
</dbReference>
<feature type="compositionally biased region" description="Basic and acidic residues" evidence="7">
    <location>
        <begin position="221"/>
        <end position="237"/>
    </location>
</feature>
<feature type="compositionally biased region" description="Polar residues" evidence="7">
    <location>
        <begin position="123"/>
        <end position="139"/>
    </location>
</feature>
<dbReference type="InterPro" id="IPR037869">
    <property type="entry name" value="Spp1/CFP1"/>
</dbReference>
<dbReference type="InterPro" id="IPR001965">
    <property type="entry name" value="Znf_PHD"/>
</dbReference>
<feature type="region of interest" description="Disordered" evidence="7">
    <location>
        <begin position="707"/>
        <end position="734"/>
    </location>
</feature>
<dbReference type="EMBL" id="KV425890">
    <property type="protein sequence ID" value="KZW02142.1"/>
    <property type="molecule type" value="Genomic_DNA"/>
</dbReference>
<organism evidence="9 10">
    <name type="scientific">Exidia glandulosa HHB12029</name>
    <dbReference type="NCBI Taxonomy" id="1314781"/>
    <lineage>
        <taxon>Eukaryota</taxon>
        <taxon>Fungi</taxon>
        <taxon>Dikarya</taxon>
        <taxon>Basidiomycota</taxon>
        <taxon>Agaricomycotina</taxon>
        <taxon>Agaricomycetes</taxon>
        <taxon>Auriculariales</taxon>
        <taxon>Exidiaceae</taxon>
        <taxon>Exidia</taxon>
    </lineage>
</organism>
<dbReference type="GO" id="GO:0008270">
    <property type="term" value="F:zinc ion binding"/>
    <property type="evidence" value="ECO:0007669"/>
    <property type="project" value="UniProtKB-KW"/>
</dbReference>
<dbReference type="Gene3D" id="3.30.40.10">
    <property type="entry name" value="Zinc/RING finger domain, C3HC4 (zinc finger)"/>
    <property type="match status" value="1"/>
</dbReference>
<feature type="compositionally biased region" description="Polar residues" evidence="7">
    <location>
        <begin position="918"/>
        <end position="927"/>
    </location>
</feature>
<evidence type="ECO:0000256" key="6">
    <source>
        <dbReference type="PROSITE-ProRule" id="PRU00146"/>
    </source>
</evidence>
<evidence type="ECO:0000313" key="9">
    <source>
        <dbReference type="EMBL" id="KZW02142.1"/>
    </source>
</evidence>
<dbReference type="GO" id="GO:0048188">
    <property type="term" value="C:Set1C/COMPASS complex"/>
    <property type="evidence" value="ECO:0007669"/>
    <property type="project" value="InterPro"/>
</dbReference>
<dbReference type="GO" id="GO:0045893">
    <property type="term" value="P:positive regulation of DNA-templated transcription"/>
    <property type="evidence" value="ECO:0007669"/>
    <property type="project" value="TreeGrafter"/>
</dbReference>
<evidence type="ECO:0000256" key="7">
    <source>
        <dbReference type="SAM" id="MobiDB-lite"/>
    </source>
</evidence>
<gene>
    <name evidence="9" type="ORF">EXIGLDRAFT_514670</name>
</gene>
<dbReference type="InterPro" id="IPR013083">
    <property type="entry name" value="Znf_RING/FYVE/PHD"/>
</dbReference>
<protein>
    <recommendedName>
        <fullName evidence="8">PHD-type domain-containing protein</fullName>
    </recommendedName>
</protein>
<dbReference type="Pfam" id="PF00628">
    <property type="entry name" value="PHD"/>
    <property type="match status" value="1"/>
</dbReference>
<name>A0A165PGD6_EXIGL</name>
<feature type="compositionally biased region" description="Low complexity" evidence="7">
    <location>
        <begin position="275"/>
        <end position="295"/>
    </location>
</feature>
<dbReference type="SUPFAM" id="SSF57903">
    <property type="entry name" value="FYVE/PHD zinc finger"/>
    <property type="match status" value="1"/>
</dbReference>
<dbReference type="InterPro" id="IPR019786">
    <property type="entry name" value="Zinc_finger_PHD-type_CS"/>
</dbReference>
<evidence type="ECO:0000256" key="5">
    <source>
        <dbReference type="ARBA" id="ARBA00023242"/>
    </source>
</evidence>